<protein>
    <submittedName>
        <fullName evidence="1">Uncharacterized protein</fullName>
    </submittedName>
</protein>
<proteinExistence type="predicted"/>
<dbReference type="AlphaFoldDB" id="A0A0F9GJV1"/>
<gene>
    <name evidence="1" type="ORF">LCGC14_2112220</name>
</gene>
<accession>A0A0F9GJV1</accession>
<name>A0A0F9GJV1_9ZZZZ</name>
<reference evidence="1" key="1">
    <citation type="journal article" date="2015" name="Nature">
        <title>Complex archaea that bridge the gap between prokaryotes and eukaryotes.</title>
        <authorList>
            <person name="Spang A."/>
            <person name="Saw J.H."/>
            <person name="Jorgensen S.L."/>
            <person name="Zaremba-Niedzwiedzka K."/>
            <person name="Martijn J."/>
            <person name="Lind A.E."/>
            <person name="van Eijk R."/>
            <person name="Schleper C."/>
            <person name="Guy L."/>
            <person name="Ettema T.J."/>
        </authorList>
    </citation>
    <scope>NUCLEOTIDE SEQUENCE</scope>
</reference>
<organism evidence="1">
    <name type="scientific">marine sediment metagenome</name>
    <dbReference type="NCBI Taxonomy" id="412755"/>
    <lineage>
        <taxon>unclassified sequences</taxon>
        <taxon>metagenomes</taxon>
        <taxon>ecological metagenomes</taxon>
    </lineage>
</organism>
<feature type="non-terminal residue" evidence="1">
    <location>
        <position position="46"/>
    </location>
</feature>
<sequence>MSDTLGSLIDKLVTVDMKMWYAQESLYKIRKMTYEEFIEEYSLSDT</sequence>
<dbReference type="EMBL" id="LAZR01026129">
    <property type="protein sequence ID" value="KKL69705.1"/>
    <property type="molecule type" value="Genomic_DNA"/>
</dbReference>
<evidence type="ECO:0000313" key="1">
    <source>
        <dbReference type="EMBL" id="KKL69705.1"/>
    </source>
</evidence>
<comment type="caution">
    <text evidence="1">The sequence shown here is derived from an EMBL/GenBank/DDBJ whole genome shotgun (WGS) entry which is preliminary data.</text>
</comment>